<keyword evidence="4 6" id="KW-1133">Transmembrane helix</keyword>
<feature type="domain" description="DUF202" evidence="7">
    <location>
        <begin position="16"/>
        <end position="83"/>
    </location>
</feature>
<dbReference type="PANTHER" id="PTHR34187">
    <property type="entry name" value="FGR18P"/>
    <property type="match status" value="1"/>
</dbReference>
<dbReference type="RefSeq" id="WP_296363539.1">
    <property type="nucleotide sequence ID" value="NZ_BAAAHY010000006.1"/>
</dbReference>
<comment type="subcellular location">
    <subcellularLocation>
        <location evidence="1">Cell membrane</location>
        <topology evidence="1">Multi-pass membrane protein</topology>
    </subcellularLocation>
</comment>
<dbReference type="Pfam" id="PF02656">
    <property type="entry name" value="DUF202"/>
    <property type="match status" value="1"/>
</dbReference>
<keyword evidence="3 6" id="KW-0812">Transmembrane</keyword>
<evidence type="ECO:0000313" key="8">
    <source>
        <dbReference type="EMBL" id="MDR6268305.1"/>
    </source>
</evidence>
<keyword evidence="2" id="KW-1003">Cell membrane</keyword>
<evidence type="ECO:0000256" key="3">
    <source>
        <dbReference type="ARBA" id="ARBA00022692"/>
    </source>
</evidence>
<sequence>MKKPDWRTTGERPDYRFSLANERTFLAWVRTALALLAGAVAVNQLASALNPVQLRTALCVLLAVFSGVLAFVAYRRWAAQEKAMRNNEDLPHSWVLLGMAGVVGVSAIAFLVLLFWR</sequence>
<evidence type="ECO:0000256" key="4">
    <source>
        <dbReference type="ARBA" id="ARBA00022989"/>
    </source>
</evidence>
<evidence type="ECO:0000256" key="5">
    <source>
        <dbReference type="ARBA" id="ARBA00023136"/>
    </source>
</evidence>
<evidence type="ECO:0000256" key="1">
    <source>
        <dbReference type="ARBA" id="ARBA00004651"/>
    </source>
</evidence>
<keyword evidence="5 6" id="KW-0472">Membrane</keyword>
<feature type="transmembrane region" description="Helical" evidence="6">
    <location>
        <begin position="94"/>
        <end position="116"/>
    </location>
</feature>
<proteinExistence type="predicted"/>
<dbReference type="InterPro" id="IPR052053">
    <property type="entry name" value="IM_YidH-like"/>
</dbReference>
<evidence type="ECO:0000256" key="6">
    <source>
        <dbReference type="SAM" id="Phobius"/>
    </source>
</evidence>
<keyword evidence="9" id="KW-1185">Reference proteome</keyword>
<dbReference type="EMBL" id="JAVDQF010000001">
    <property type="protein sequence ID" value="MDR6268305.1"/>
    <property type="molecule type" value="Genomic_DNA"/>
</dbReference>
<dbReference type="InterPro" id="IPR003807">
    <property type="entry name" value="DUF202"/>
</dbReference>
<evidence type="ECO:0000256" key="2">
    <source>
        <dbReference type="ARBA" id="ARBA00022475"/>
    </source>
</evidence>
<name>A0ABU1J7C4_9MICC</name>
<comment type="caution">
    <text evidence="8">The sequence shown here is derived from an EMBL/GenBank/DDBJ whole genome shotgun (WGS) entry which is preliminary data.</text>
</comment>
<organism evidence="8 9">
    <name type="scientific">Arthrobacter russicus</name>
    <dbReference type="NCBI Taxonomy" id="172040"/>
    <lineage>
        <taxon>Bacteria</taxon>
        <taxon>Bacillati</taxon>
        <taxon>Actinomycetota</taxon>
        <taxon>Actinomycetes</taxon>
        <taxon>Micrococcales</taxon>
        <taxon>Micrococcaceae</taxon>
        <taxon>Arthrobacter</taxon>
    </lineage>
</organism>
<dbReference type="PANTHER" id="PTHR34187:SF2">
    <property type="entry name" value="DUF202 DOMAIN-CONTAINING PROTEIN"/>
    <property type="match status" value="1"/>
</dbReference>
<evidence type="ECO:0000313" key="9">
    <source>
        <dbReference type="Proteomes" id="UP001185069"/>
    </source>
</evidence>
<dbReference type="Proteomes" id="UP001185069">
    <property type="component" value="Unassembled WGS sequence"/>
</dbReference>
<protein>
    <submittedName>
        <fullName evidence="8">Membrane protein</fullName>
    </submittedName>
</protein>
<evidence type="ECO:0000259" key="7">
    <source>
        <dbReference type="Pfam" id="PF02656"/>
    </source>
</evidence>
<reference evidence="8 9" key="1">
    <citation type="submission" date="2023-07" db="EMBL/GenBank/DDBJ databases">
        <title>Sequencing the genomes of 1000 actinobacteria strains.</title>
        <authorList>
            <person name="Klenk H.-P."/>
        </authorList>
    </citation>
    <scope>NUCLEOTIDE SEQUENCE [LARGE SCALE GENOMIC DNA]</scope>
    <source>
        <strain evidence="8 9">DSM 14555</strain>
    </source>
</reference>
<feature type="transmembrane region" description="Helical" evidence="6">
    <location>
        <begin position="52"/>
        <end position="74"/>
    </location>
</feature>
<accession>A0ABU1J7C4</accession>
<feature type="transmembrane region" description="Helical" evidence="6">
    <location>
        <begin position="25"/>
        <end position="46"/>
    </location>
</feature>
<gene>
    <name evidence="8" type="ORF">JOE69_000543</name>
</gene>